<dbReference type="OrthoDB" id="3190646at2"/>
<feature type="region of interest" description="Disordered" evidence="1">
    <location>
        <begin position="1"/>
        <end position="21"/>
    </location>
</feature>
<reference evidence="2 3" key="1">
    <citation type="submission" date="2019-02" db="EMBL/GenBank/DDBJ databases">
        <title>Kribbella capetownensis sp. nov. and Kribbella speibonae sp. nov., isolated from soil.</title>
        <authorList>
            <person name="Curtis S.M."/>
            <person name="Norton I."/>
            <person name="Everest G.J."/>
            <person name="Meyers P.R."/>
        </authorList>
    </citation>
    <scope>NUCLEOTIDE SEQUENCE [LARGE SCALE GENOMIC DNA]</scope>
    <source>
        <strain evidence="2 3">YM53</strain>
    </source>
</reference>
<proteinExistence type="predicted"/>
<organism evidence="2 3">
    <name type="scientific">Kribbella capetownensis</name>
    <dbReference type="NCBI Taxonomy" id="1572659"/>
    <lineage>
        <taxon>Bacteria</taxon>
        <taxon>Bacillati</taxon>
        <taxon>Actinomycetota</taxon>
        <taxon>Actinomycetes</taxon>
        <taxon>Propionibacteriales</taxon>
        <taxon>Kribbellaceae</taxon>
        <taxon>Kribbella</taxon>
    </lineage>
</organism>
<accession>A0A4R0K169</accession>
<dbReference type="Proteomes" id="UP000293342">
    <property type="component" value="Unassembled WGS sequence"/>
</dbReference>
<dbReference type="EMBL" id="SJKD01000001">
    <property type="protein sequence ID" value="TCC52767.1"/>
    <property type="molecule type" value="Genomic_DNA"/>
</dbReference>
<protein>
    <submittedName>
        <fullName evidence="2">Uncharacterized protein</fullName>
    </submittedName>
</protein>
<sequence length="124" mass="13302">MSDSNPRGRSPALPVFKAKASEHSKCGPDLRERKIAKLQQLARLHIFCTIPENMPVNVAQRELGSVLVTTPDLAIIVDGAGVPMGGCHHGVAWYAQQLGAQTLSALSGRPGIPLTKVSMKPWQP</sequence>
<evidence type="ECO:0000313" key="3">
    <source>
        <dbReference type="Proteomes" id="UP000293342"/>
    </source>
</evidence>
<dbReference type="AlphaFoldDB" id="A0A4R0K169"/>
<dbReference type="RefSeq" id="WP_131511500.1">
    <property type="nucleotide sequence ID" value="NZ_SJKD01000001.1"/>
</dbReference>
<keyword evidence="3" id="KW-1185">Reference proteome</keyword>
<evidence type="ECO:0000256" key="1">
    <source>
        <dbReference type="SAM" id="MobiDB-lite"/>
    </source>
</evidence>
<evidence type="ECO:0000313" key="2">
    <source>
        <dbReference type="EMBL" id="TCC52767.1"/>
    </source>
</evidence>
<gene>
    <name evidence="2" type="ORF">E0H75_03180</name>
</gene>
<name>A0A4R0K169_9ACTN</name>
<comment type="caution">
    <text evidence="2">The sequence shown here is derived from an EMBL/GenBank/DDBJ whole genome shotgun (WGS) entry which is preliminary data.</text>
</comment>